<accession>A0A5K7X278</accession>
<name>A0A5K7X278_9BACT</name>
<evidence type="ECO:0000313" key="2">
    <source>
        <dbReference type="Proteomes" id="UP000326837"/>
    </source>
</evidence>
<gene>
    <name evidence="1" type="ORF">PLANPX_0356</name>
</gene>
<evidence type="ECO:0000313" key="1">
    <source>
        <dbReference type="EMBL" id="BBO30744.1"/>
    </source>
</evidence>
<dbReference type="AlphaFoldDB" id="A0A5K7X278"/>
<dbReference type="Proteomes" id="UP000326837">
    <property type="component" value="Chromosome"/>
</dbReference>
<dbReference type="KEGG" id="lpav:PLANPX_0356"/>
<proteinExistence type="predicted"/>
<dbReference type="NCBIfam" id="TIGR04393">
    <property type="entry name" value="rpt_T5SS_PEPC"/>
    <property type="match status" value="2"/>
</dbReference>
<dbReference type="PROSITE" id="PS00018">
    <property type="entry name" value="EF_HAND_1"/>
    <property type="match status" value="1"/>
</dbReference>
<dbReference type="EMBL" id="AP021861">
    <property type="protein sequence ID" value="BBO30744.1"/>
    <property type="molecule type" value="Genomic_DNA"/>
</dbReference>
<reference evidence="2" key="1">
    <citation type="submission" date="2019-10" db="EMBL/GenBank/DDBJ databases">
        <title>Lacipirellula parvula gen. nov., sp. nov., representing a lineage of planctomycetes widespread in freshwater anoxic habitats, and description of the family Lacipirellulaceae.</title>
        <authorList>
            <person name="Dedysh S.N."/>
            <person name="Kulichevskaya I.S."/>
            <person name="Beletsky A.V."/>
            <person name="Rakitin A.L."/>
            <person name="Mardanov A.V."/>
            <person name="Ivanova A.A."/>
            <person name="Saltykova V.X."/>
            <person name="Rijpstra W.I.C."/>
            <person name="Sinninghe Damste J.S."/>
            <person name="Ravin N.V."/>
        </authorList>
    </citation>
    <scope>NUCLEOTIDE SEQUENCE [LARGE SCALE GENOMIC DNA]</scope>
    <source>
        <strain evidence="2">PX69</strain>
    </source>
</reference>
<dbReference type="InterPro" id="IPR030895">
    <property type="entry name" value="T5SS_PEPC_rpt"/>
</dbReference>
<organism evidence="1 2">
    <name type="scientific">Lacipirellula parvula</name>
    <dbReference type="NCBI Taxonomy" id="2650471"/>
    <lineage>
        <taxon>Bacteria</taxon>
        <taxon>Pseudomonadati</taxon>
        <taxon>Planctomycetota</taxon>
        <taxon>Planctomycetia</taxon>
        <taxon>Pirellulales</taxon>
        <taxon>Lacipirellulaceae</taxon>
        <taxon>Lacipirellula</taxon>
    </lineage>
</organism>
<protein>
    <submittedName>
        <fullName evidence="1">Uncharacterized protein</fullName>
    </submittedName>
</protein>
<sequence length="655" mass="64671">MAPAAQALVFAYLDRPLMIQHSLLQAGRRRRSALAAVLAIGFGGVQETASAAVTTIGAVTPVPPAGGGAIGGAFTIGDAAYGSVTVTASTGLTNTGTTIIGNGVAGIGVFSLNGYGANYELINASLDMLIGDEGVGTVSVANLAKIIVPDDTTIGGQSTSTGKLVVTGLGTTYSNGDDMTVGLNGTASVEVLAGGFLDSDTVTIGANLTAVGSALVSGDLSYWHANGVAVGGAGTGRLEINGGGRLSVDTVVDVGVTSASYGELVVDGIGSRLQINAASLNTGAGDASITISNGGTVTTGAMSQISPTGRVTLAAGRWTSTALSNTALTISGLLQGSGTLDMQGVSVNGQTQGRLQTKTGDHLLLTGLLTNTGLVDLAGGELEVRGVIANNGDIDARNGATLRVGGAGLDNNSGSQLAITGGTVDVFGAVDNNLGAEIAVVGGATGVFHDAVANSGKIYVSASSEIVMLENLSFVPSSSLALQVANLETGDGPTDAFGMVSVGGSSTLAGALAVSLAPGFAPMLGETFTILTAANGISGTFSSESLPALSGGLSFDVQYTPNAVMLAVVGGSFLAADFDKDGDVDSQDLTIWKGAFGATALGDANGDAKTDGADYLVWQRQYGMFPATATSAPVPEPAAALLALLAAPLALQRRK</sequence>
<dbReference type="InterPro" id="IPR018247">
    <property type="entry name" value="EF_Hand_1_Ca_BS"/>
</dbReference>
<keyword evidence="2" id="KW-1185">Reference proteome</keyword>